<feature type="compositionally biased region" description="Basic and acidic residues" evidence="1">
    <location>
        <begin position="32"/>
        <end position="56"/>
    </location>
</feature>
<name>A0A1D1XUU3_9ARAE</name>
<reference evidence="3" key="1">
    <citation type="submission" date="2015-07" db="EMBL/GenBank/DDBJ databases">
        <title>Transcriptome Assembly of Anthurium amnicola.</title>
        <authorList>
            <person name="Suzuki J."/>
        </authorList>
    </citation>
    <scope>NUCLEOTIDE SEQUENCE</scope>
</reference>
<dbReference type="InterPro" id="IPR036047">
    <property type="entry name" value="F-box-like_dom_sf"/>
</dbReference>
<dbReference type="InterPro" id="IPR013187">
    <property type="entry name" value="F-box-assoc_dom_typ3"/>
</dbReference>
<sequence>MHAYAFEKGRTKMWVTLLSAGQMKSFPPFSPADERYGRPRPRLEPRGKRQLQHESSVHSTKYRSIGRETCQKKSIRRVKQKMTDIFVPTDLLAKILIRLPVKVILKFRCACKSWCNLISGEYFIDMHLELAKRSSRMILYPHTPYKPDCAVKLYSLNKESTADMVFSKSGLDTQGRPIMLLNACQGLNLLHSHTDIYVLNIWTREFARLPQGTPGLSASSSPCQFVGFGFSSTSKKYKVVRLFYYWVDRRSCTFSMGCEVYTLGGSGRWREVSPPPYPVHCQGVFSNGAIHWMVDRKICSGRSVPHVLVSFSVEDETFSLVPLPPCTLTKEHEWTSLFVSEGFLWIVLCNSRRCTAHLWRLKEYHGGVWTKEHSLSGFKCDVYMVYKGKILSIDQSYGVLCHDPKNKTFNRILSLIKGVNYYDPGRRSTRNVWQGASALDVTFHEESLVSVRDKMRLNSGFQESDRIT</sequence>
<dbReference type="SUPFAM" id="SSF81383">
    <property type="entry name" value="F-box domain"/>
    <property type="match status" value="1"/>
</dbReference>
<feature type="region of interest" description="Disordered" evidence="1">
    <location>
        <begin position="26"/>
        <end position="62"/>
    </location>
</feature>
<evidence type="ECO:0000259" key="2">
    <source>
        <dbReference type="SMART" id="SM00256"/>
    </source>
</evidence>
<protein>
    <submittedName>
        <fullName evidence="3">F-box protein CPR30</fullName>
    </submittedName>
</protein>
<dbReference type="AlphaFoldDB" id="A0A1D1XUU3"/>
<dbReference type="PANTHER" id="PTHR31672">
    <property type="entry name" value="BNACNNG10540D PROTEIN"/>
    <property type="match status" value="1"/>
</dbReference>
<dbReference type="NCBIfam" id="TIGR01640">
    <property type="entry name" value="F_box_assoc_1"/>
    <property type="match status" value="1"/>
</dbReference>
<dbReference type="Pfam" id="PF08268">
    <property type="entry name" value="FBA_3"/>
    <property type="match status" value="1"/>
</dbReference>
<accession>A0A1D1XUU3</accession>
<dbReference type="InterPro" id="IPR017451">
    <property type="entry name" value="F-box-assoc_interact_dom"/>
</dbReference>
<dbReference type="PANTHER" id="PTHR31672:SF13">
    <property type="entry name" value="F-BOX PROTEIN CPR30-LIKE"/>
    <property type="match status" value="1"/>
</dbReference>
<dbReference type="SMART" id="SM00256">
    <property type="entry name" value="FBOX"/>
    <property type="match status" value="1"/>
</dbReference>
<evidence type="ECO:0000256" key="1">
    <source>
        <dbReference type="SAM" id="MobiDB-lite"/>
    </source>
</evidence>
<proteinExistence type="predicted"/>
<dbReference type="Pfam" id="PF00646">
    <property type="entry name" value="F-box"/>
    <property type="match status" value="1"/>
</dbReference>
<dbReference type="InterPro" id="IPR050796">
    <property type="entry name" value="SCF_F-box_component"/>
</dbReference>
<gene>
    <name evidence="3" type="primary">CPR30_0</name>
    <name evidence="3" type="ORF">g.127076</name>
</gene>
<feature type="domain" description="F-box" evidence="2">
    <location>
        <begin position="87"/>
        <end position="126"/>
    </location>
</feature>
<evidence type="ECO:0000313" key="3">
    <source>
        <dbReference type="EMBL" id="JAT46129.1"/>
    </source>
</evidence>
<dbReference type="EMBL" id="GDJX01021807">
    <property type="protein sequence ID" value="JAT46129.1"/>
    <property type="molecule type" value="Transcribed_RNA"/>
</dbReference>
<dbReference type="InterPro" id="IPR001810">
    <property type="entry name" value="F-box_dom"/>
</dbReference>
<organism evidence="3">
    <name type="scientific">Anthurium amnicola</name>
    <dbReference type="NCBI Taxonomy" id="1678845"/>
    <lineage>
        <taxon>Eukaryota</taxon>
        <taxon>Viridiplantae</taxon>
        <taxon>Streptophyta</taxon>
        <taxon>Embryophyta</taxon>
        <taxon>Tracheophyta</taxon>
        <taxon>Spermatophyta</taxon>
        <taxon>Magnoliopsida</taxon>
        <taxon>Liliopsida</taxon>
        <taxon>Araceae</taxon>
        <taxon>Pothoideae</taxon>
        <taxon>Potheae</taxon>
        <taxon>Anthurium</taxon>
    </lineage>
</organism>